<dbReference type="Gene3D" id="1.10.10.410">
    <property type="match status" value="1"/>
</dbReference>
<dbReference type="FunFam" id="1.10.10.410:FF:000001">
    <property type="entry name" value="Aspartyl/glutamyl-tRNA(Asn/Gln) amidotransferase subunit B"/>
    <property type="match status" value="1"/>
</dbReference>
<dbReference type="NCBIfam" id="TIGR00133">
    <property type="entry name" value="gatB"/>
    <property type="match status" value="1"/>
</dbReference>
<keyword evidence="5 11" id="KW-0547">Nucleotide-binding</keyword>
<sequence length="490" mass="54196">MTVIPDSIKDKYELVVGLEVHVQLSTASKIFSTDSAGFGAGPNENISPISLGLPGTLPRLNKKVVEYAIKLGLATNCGINMHNHFDRKHYFYADLPKGFQTTQDSEPICKEGYLDIQTANQAKSRIRIHRIHMEDDAGKSMHDQDDSDSLIDLNRAGVPLLEVVSEPDIRSAAEAAAYLNEIRKLVKYLDICDGNMEEGSIRCDANISVRLKGAKEYGNRCEVKNLNSMRNLQRAIEHEFVRQVGILEAGGHVEQNTLNFDAETGTTSPLRRKEMANDYRYFPEPDLQPLVLNEEYINEIAASIPELPAQKINRYTAEFGLSEYDADSIASDKDTAAYFETFATYNTNFKSGVNWINGAVRSWLNDNGKSIADFSVKPAALSDLITLIDNGSINNSVAAQKVFPEMIANPELPAMYTAKALGVLIDTSSDELSSIIDEVLGSYPDKVKEYQNGKKGVLGLFMGDIMKKSKGKINPQVANKLVVEKLENRS</sequence>
<protein>
    <recommendedName>
        <fullName evidence="3 11">Aspartyl/glutamyl-tRNA(Asn/Gln) amidotransferase subunit B</fullName>
        <shortName evidence="11">Asp/Glu-ADT subunit B</shortName>
        <ecNumber evidence="11">6.3.5.-</ecNumber>
    </recommendedName>
</protein>
<comment type="subunit">
    <text evidence="2 11">Heterotrimer of A, B and C subunits.</text>
</comment>
<dbReference type="InterPro" id="IPR023168">
    <property type="entry name" value="GatB_Yqey_C_2"/>
</dbReference>
<evidence type="ECO:0000256" key="2">
    <source>
        <dbReference type="ARBA" id="ARBA00011123"/>
    </source>
</evidence>
<dbReference type="PANTHER" id="PTHR11659">
    <property type="entry name" value="GLUTAMYL-TRNA GLN AMIDOTRANSFERASE SUBUNIT B MITOCHONDRIAL AND PROKARYOTIC PET112-RELATED"/>
    <property type="match status" value="1"/>
</dbReference>
<dbReference type="Pfam" id="PF02934">
    <property type="entry name" value="GatB_N"/>
    <property type="match status" value="1"/>
</dbReference>
<comment type="catalytic activity">
    <reaction evidence="9 11">
        <text>L-aspartyl-tRNA(Asn) + L-glutamine + ATP + H2O = L-asparaginyl-tRNA(Asn) + L-glutamate + ADP + phosphate + 2 H(+)</text>
        <dbReference type="Rhea" id="RHEA:14513"/>
        <dbReference type="Rhea" id="RHEA-COMP:9674"/>
        <dbReference type="Rhea" id="RHEA-COMP:9677"/>
        <dbReference type="ChEBI" id="CHEBI:15377"/>
        <dbReference type="ChEBI" id="CHEBI:15378"/>
        <dbReference type="ChEBI" id="CHEBI:29985"/>
        <dbReference type="ChEBI" id="CHEBI:30616"/>
        <dbReference type="ChEBI" id="CHEBI:43474"/>
        <dbReference type="ChEBI" id="CHEBI:58359"/>
        <dbReference type="ChEBI" id="CHEBI:78515"/>
        <dbReference type="ChEBI" id="CHEBI:78516"/>
        <dbReference type="ChEBI" id="CHEBI:456216"/>
    </reaction>
</comment>
<dbReference type="GO" id="GO:0006412">
    <property type="term" value="P:translation"/>
    <property type="evidence" value="ECO:0007669"/>
    <property type="project" value="UniProtKB-UniRule"/>
</dbReference>
<dbReference type="InterPro" id="IPR017958">
    <property type="entry name" value="Gln-tRNA_amidoTrfase_suB_CS"/>
</dbReference>
<proteinExistence type="inferred from homology"/>
<dbReference type="InterPro" id="IPR006075">
    <property type="entry name" value="Asn/Gln-tRNA_Trfase_suB/E_cat"/>
</dbReference>
<dbReference type="PROSITE" id="PS01234">
    <property type="entry name" value="GATB"/>
    <property type="match status" value="1"/>
</dbReference>
<feature type="domain" description="Asn/Gln amidotransferase" evidence="12">
    <location>
        <begin position="337"/>
        <end position="486"/>
    </location>
</feature>
<evidence type="ECO:0000259" key="12">
    <source>
        <dbReference type="SMART" id="SM00845"/>
    </source>
</evidence>
<name>A0A1T5B4L2_9SPHI</name>
<comment type="catalytic activity">
    <reaction evidence="10 11">
        <text>L-glutamyl-tRNA(Gln) + L-glutamine + ATP + H2O = L-glutaminyl-tRNA(Gln) + L-glutamate + ADP + phosphate + H(+)</text>
        <dbReference type="Rhea" id="RHEA:17521"/>
        <dbReference type="Rhea" id="RHEA-COMP:9681"/>
        <dbReference type="Rhea" id="RHEA-COMP:9684"/>
        <dbReference type="ChEBI" id="CHEBI:15377"/>
        <dbReference type="ChEBI" id="CHEBI:15378"/>
        <dbReference type="ChEBI" id="CHEBI:29985"/>
        <dbReference type="ChEBI" id="CHEBI:30616"/>
        <dbReference type="ChEBI" id="CHEBI:43474"/>
        <dbReference type="ChEBI" id="CHEBI:58359"/>
        <dbReference type="ChEBI" id="CHEBI:78520"/>
        <dbReference type="ChEBI" id="CHEBI:78521"/>
        <dbReference type="ChEBI" id="CHEBI:456216"/>
    </reaction>
</comment>
<dbReference type="PANTHER" id="PTHR11659:SF4">
    <property type="entry name" value="ASPARTYL_GLUTAMYL-TRNA(GLN) AMIDOTRANSFERASE SUBUNIT B_E CATALYTIC DOMAIN-CONTAINING PROTEIN"/>
    <property type="match status" value="1"/>
</dbReference>
<dbReference type="Gene3D" id="1.10.150.380">
    <property type="entry name" value="GatB domain, N-terminal subdomain"/>
    <property type="match status" value="1"/>
</dbReference>
<dbReference type="InterPro" id="IPR003789">
    <property type="entry name" value="Asn/Gln_tRNA_amidoTrase-B-like"/>
</dbReference>
<dbReference type="AlphaFoldDB" id="A0A1T5B4L2"/>
<evidence type="ECO:0000256" key="11">
    <source>
        <dbReference type="HAMAP-Rule" id="MF_00121"/>
    </source>
</evidence>
<dbReference type="SUPFAM" id="SSF55931">
    <property type="entry name" value="Glutamine synthetase/guanido kinase"/>
    <property type="match status" value="1"/>
</dbReference>
<evidence type="ECO:0000313" key="13">
    <source>
        <dbReference type="EMBL" id="SKB42105.1"/>
    </source>
</evidence>
<keyword evidence="6 11" id="KW-0067">ATP-binding</keyword>
<dbReference type="NCBIfam" id="NF004012">
    <property type="entry name" value="PRK05477.1-2"/>
    <property type="match status" value="1"/>
</dbReference>
<dbReference type="GO" id="GO:0050566">
    <property type="term" value="F:asparaginyl-tRNA synthase (glutamine-hydrolyzing) activity"/>
    <property type="evidence" value="ECO:0007669"/>
    <property type="project" value="RHEA"/>
</dbReference>
<evidence type="ECO:0000256" key="3">
    <source>
        <dbReference type="ARBA" id="ARBA00016923"/>
    </source>
</evidence>
<reference evidence="14" key="1">
    <citation type="submission" date="2017-02" db="EMBL/GenBank/DDBJ databases">
        <authorList>
            <person name="Varghese N."/>
            <person name="Submissions S."/>
        </authorList>
    </citation>
    <scope>NUCLEOTIDE SEQUENCE [LARGE SCALE GENOMIC DNA]</scope>
    <source>
        <strain evidence="14">DSM 22385</strain>
    </source>
</reference>
<dbReference type="Proteomes" id="UP000189981">
    <property type="component" value="Unassembled WGS sequence"/>
</dbReference>
<keyword evidence="14" id="KW-1185">Reference proteome</keyword>
<evidence type="ECO:0000256" key="8">
    <source>
        <dbReference type="ARBA" id="ARBA00024799"/>
    </source>
</evidence>
<dbReference type="HAMAP" id="MF_00121">
    <property type="entry name" value="GatB"/>
    <property type="match status" value="1"/>
</dbReference>
<evidence type="ECO:0000256" key="4">
    <source>
        <dbReference type="ARBA" id="ARBA00022598"/>
    </source>
</evidence>
<dbReference type="SMART" id="SM00845">
    <property type="entry name" value="GatB_Yqey"/>
    <property type="match status" value="1"/>
</dbReference>
<dbReference type="InterPro" id="IPR018027">
    <property type="entry name" value="Asn/Gln_amidotransferase"/>
</dbReference>
<dbReference type="InterPro" id="IPR042114">
    <property type="entry name" value="GatB_C_1"/>
</dbReference>
<dbReference type="EC" id="6.3.5.-" evidence="11"/>
<evidence type="ECO:0000256" key="9">
    <source>
        <dbReference type="ARBA" id="ARBA00047380"/>
    </source>
</evidence>
<evidence type="ECO:0000256" key="10">
    <source>
        <dbReference type="ARBA" id="ARBA00047913"/>
    </source>
</evidence>
<dbReference type="RefSeq" id="WP_079701770.1">
    <property type="nucleotide sequence ID" value="NZ_FUYR01000001.1"/>
</dbReference>
<dbReference type="InterPro" id="IPR014746">
    <property type="entry name" value="Gln_synth/guanido_kin_cat_dom"/>
</dbReference>
<accession>A0A1T5B4L2</accession>
<dbReference type="NCBIfam" id="NF004014">
    <property type="entry name" value="PRK05477.1-4"/>
    <property type="match status" value="1"/>
</dbReference>
<dbReference type="GO" id="GO:0005524">
    <property type="term" value="F:ATP binding"/>
    <property type="evidence" value="ECO:0007669"/>
    <property type="project" value="UniProtKB-KW"/>
</dbReference>
<dbReference type="EMBL" id="FUYR01000001">
    <property type="protein sequence ID" value="SKB42105.1"/>
    <property type="molecule type" value="Genomic_DNA"/>
</dbReference>
<dbReference type="Pfam" id="PF02637">
    <property type="entry name" value="GatB_Yqey"/>
    <property type="match status" value="1"/>
</dbReference>
<comment type="similarity">
    <text evidence="1 11">Belongs to the GatB/GatE family. GatB subfamily.</text>
</comment>
<dbReference type="STRING" id="572036.SAMN05661099_1278"/>
<evidence type="ECO:0000256" key="7">
    <source>
        <dbReference type="ARBA" id="ARBA00022917"/>
    </source>
</evidence>
<organism evidence="13 14">
    <name type="scientific">Daejeonella lutea</name>
    <dbReference type="NCBI Taxonomy" id="572036"/>
    <lineage>
        <taxon>Bacteria</taxon>
        <taxon>Pseudomonadati</taxon>
        <taxon>Bacteroidota</taxon>
        <taxon>Sphingobacteriia</taxon>
        <taxon>Sphingobacteriales</taxon>
        <taxon>Sphingobacteriaceae</taxon>
        <taxon>Daejeonella</taxon>
    </lineage>
</organism>
<evidence type="ECO:0000256" key="6">
    <source>
        <dbReference type="ARBA" id="ARBA00022840"/>
    </source>
</evidence>
<comment type="function">
    <text evidence="8 11">Allows the formation of correctly charged Asn-tRNA(Asn) or Gln-tRNA(Gln) through the transamidation of misacylated Asp-tRNA(Asn) or Glu-tRNA(Gln) in organisms which lack either or both of asparaginyl-tRNA or glutaminyl-tRNA synthetases. The reaction takes place in the presence of glutamine and ATP through an activated phospho-Asp-tRNA(Asn) or phospho-Glu-tRNA(Gln).</text>
</comment>
<gene>
    <name evidence="11" type="primary">gatB</name>
    <name evidence="13" type="ORF">SAMN05661099_1278</name>
</gene>
<keyword evidence="4 11" id="KW-0436">Ligase</keyword>
<evidence type="ECO:0000256" key="5">
    <source>
        <dbReference type="ARBA" id="ARBA00022741"/>
    </source>
</evidence>
<keyword evidence="7 11" id="KW-0648">Protein biosynthesis</keyword>
<evidence type="ECO:0000313" key="14">
    <source>
        <dbReference type="Proteomes" id="UP000189981"/>
    </source>
</evidence>
<dbReference type="SUPFAM" id="SSF89095">
    <property type="entry name" value="GatB/YqeY motif"/>
    <property type="match status" value="1"/>
</dbReference>
<keyword evidence="13" id="KW-0808">Transferase</keyword>
<evidence type="ECO:0000256" key="1">
    <source>
        <dbReference type="ARBA" id="ARBA00005306"/>
    </source>
</evidence>
<dbReference type="InterPro" id="IPR004413">
    <property type="entry name" value="GatB"/>
</dbReference>
<dbReference type="GO" id="GO:0050567">
    <property type="term" value="F:glutaminyl-tRNA synthase (glutamine-hydrolyzing) activity"/>
    <property type="evidence" value="ECO:0007669"/>
    <property type="project" value="UniProtKB-UniRule"/>
</dbReference>
<dbReference type="GO" id="GO:0016740">
    <property type="term" value="F:transferase activity"/>
    <property type="evidence" value="ECO:0007669"/>
    <property type="project" value="UniProtKB-KW"/>
</dbReference>
<dbReference type="InterPro" id="IPR017959">
    <property type="entry name" value="Asn/Gln-tRNA_amidoTrfase_suB/E"/>
</dbReference>